<sequence length="195" mass="23178">MANKATKQYNGMILLTGYLQRLFVAETIYRRLNEPHDPERFEKAKSLLDEAYTIVQVFEKTQSLTYEQKEQLLLIVKKTENLMASYFKEETTYSFPQKIAIVGSSLYAEQHVNSGIVRLGEIFKVEVNRDFHMRIKFYEQRTKVIDYLVYSIENKESPEEQIMKAIDSWFNDVMRNKEFILNDLNQIPQMLEHEK</sequence>
<name>A0A431UR80_9BACI</name>
<comment type="caution">
    <text evidence="1">The sequence shown here is derived from an EMBL/GenBank/DDBJ whole genome shotgun (WGS) entry which is preliminary data.</text>
</comment>
<accession>A0A431UR80</accession>
<dbReference type="RefSeq" id="WP_126294838.1">
    <property type="nucleotide sequence ID" value="NZ_RXNR01000035.1"/>
</dbReference>
<dbReference type="Proteomes" id="UP000276349">
    <property type="component" value="Unassembled WGS sequence"/>
</dbReference>
<proteinExistence type="predicted"/>
<dbReference type="OrthoDB" id="2453073at2"/>
<organism evidence="1 2">
    <name type="scientific">Lysinibacillus telephonicus</name>
    <dbReference type="NCBI Taxonomy" id="1714840"/>
    <lineage>
        <taxon>Bacteria</taxon>
        <taxon>Bacillati</taxon>
        <taxon>Bacillota</taxon>
        <taxon>Bacilli</taxon>
        <taxon>Bacillales</taxon>
        <taxon>Bacillaceae</taxon>
        <taxon>Lysinibacillus</taxon>
    </lineage>
</organism>
<protein>
    <submittedName>
        <fullName evidence="1">Uncharacterized protein</fullName>
    </submittedName>
</protein>
<reference evidence="1 2" key="1">
    <citation type="submission" date="2018-12" db="EMBL/GenBank/DDBJ databases">
        <authorList>
            <person name="Yu L."/>
        </authorList>
    </citation>
    <scope>NUCLEOTIDE SEQUENCE [LARGE SCALE GENOMIC DNA]</scope>
    <source>
        <strain evidence="1 2">S5H2222</strain>
    </source>
</reference>
<keyword evidence="2" id="KW-1185">Reference proteome</keyword>
<evidence type="ECO:0000313" key="2">
    <source>
        <dbReference type="Proteomes" id="UP000276349"/>
    </source>
</evidence>
<evidence type="ECO:0000313" key="1">
    <source>
        <dbReference type="EMBL" id="RTQ91928.1"/>
    </source>
</evidence>
<gene>
    <name evidence="1" type="ORF">EKG35_12690</name>
</gene>
<dbReference type="EMBL" id="RXNR01000035">
    <property type="protein sequence ID" value="RTQ91928.1"/>
    <property type="molecule type" value="Genomic_DNA"/>
</dbReference>
<dbReference type="AlphaFoldDB" id="A0A431UR80"/>